<reference evidence="4" key="1">
    <citation type="submission" date="2023-06" db="EMBL/GenBank/DDBJ databases">
        <title>Multi-omics analyses reveal the molecular pathogenesis toolkit of Lasiodiplodia hormozganensis, a cross-kingdom pathogen.</title>
        <authorList>
            <person name="Felix C."/>
            <person name="Meneses R."/>
            <person name="Goncalves M.F.M."/>
            <person name="Tilleman L."/>
            <person name="Duarte A.S."/>
            <person name="Jorrin-Novo J.V."/>
            <person name="Van De Peer Y."/>
            <person name="Deforce D."/>
            <person name="Van Nieuwerburgh F."/>
            <person name="Esteves A.C."/>
            <person name="Alves A."/>
        </authorList>
    </citation>
    <scope>NUCLEOTIDE SEQUENCE</scope>
    <source>
        <strain evidence="4">CBS 339.90</strain>
    </source>
</reference>
<gene>
    <name evidence="4" type="ORF">DIS24_g9311</name>
</gene>
<accession>A0AA39XUI5</accession>
<dbReference type="EMBL" id="JAUJDW010000080">
    <property type="protein sequence ID" value="KAK0640483.1"/>
    <property type="molecule type" value="Genomic_DNA"/>
</dbReference>
<dbReference type="Gene3D" id="3.40.640.10">
    <property type="entry name" value="Type I PLP-dependent aspartate aminotransferase-like (Major domain)"/>
    <property type="match status" value="1"/>
</dbReference>
<dbReference type="Proteomes" id="UP001175001">
    <property type="component" value="Unassembled WGS sequence"/>
</dbReference>
<dbReference type="GO" id="GO:0008483">
    <property type="term" value="F:transaminase activity"/>
    <property type="evidence" value="ECO:0007669"/>
    <property type="project" value="UniProtKB-KW"/>
</dbReference>
<keyword evidence="2 3" id="KW-0663">Pyridoxal phosphate</keyword>
<evidence type="ECO:0000256" key="1">
    <source>
        <dbReference type="ARBA" id="ARBA00008954"/>
    </source>
</evidence>
<dbReference type="InterPro" id="IPR015422">
    <property type="entry name" value="PyrdxlP-dep_Trfase_small"/>
</dbReference>
<dbReference type="InterPro" id="IPR015424">
    <property type="entry name" value="PyrdxlP-dep_Trfase"/>
</dbReference>
<dbReference type="InterPro" id="IPR015421">
    <property type="entry name" value="PyrdxlP-dep_Trfase_major"/>
</dbReference>
<keyword evidence="4" id="KW-0808">Transferase</keyword>
<dbReference type="Gene3D" id="3.90.1150.10">
    <property type="entry name" value="Aspartate Aminotransferase, domain 1"/>
    <property type="match status" value="1"/>
</dbReference>
<proteinExistence type="inferred from homology"/>
<comment type="similarity">
    <text evidence="1 3">Belongs to the class-III pyridoxal-phosphate-dependent aminotransferase family.</text>
</comment>
<dbReference type="SUPFAM" id="SSF53383">
    <property type="entry name" value="PLP-dependent transferases"/>
    <property type="match status" value="1"/>
</dbReference>
<organism evidence="4 5">
    <name type="scientific">Lasiodiplodia hormozganensis</name>
    <dbReference type="NCBI Taxonomy" id="869390"/>
    <lineage>
        <taxon>Eukaryota</taxon>
        <taxon>Fungi</taxon>
        <taxon>Dikarya</taxon>
        <taxon>Ascomycota</taxon>
        <taxon>Pezizomycotina</taxon>
        <taxon>Dothideomycetes</taxon>
        <taxon>Dothideomycetes incertae sedis</taxon>
        <taxon>Botryosphaeriales</taxon>
        <taxon>Botryosphaeriaceae</taxon>
        <taxon>Lasiodiplodia</taxon>
    </lineage>
</organism>
<protein>
    <submittedName>
        <fullName evidence="4">Aminotransferase</fullName>
    </submittedName>
</protein>
<evidence type="ECO:0000313" key="4">
    <source>
        <dbReference type="EMBL" id="KAK0640483.1"/>
    </source>
</evidence>
<comment type="caution">
    <text evidence="4">The sequence shown here is derived from an EMBL/GenBank/DDBJ whole genome shotgun (WGS) entry which is preliminary data.</text>
</comment>
<dbReference type="Pfam" id="PF00202">
    <property type="entry name" value="Aminotran_3"/>
    <property type="match status" value="1"/>
</dbReference>
<keyword evidence="5" id="KW-1185">Reference proteome</keyword>
<dbReference type="InterPro" id="IPR005814">
    <property type="entry name" value="Aminotrans_3"/>
</dbReference>
<dbReference type="CDD" id="cd00610">
    <property type="entry name" value="OAT_like"/>
    <property type="match status" value="1"/>
</dbReference>
<evidence type="ECO:0000313" key="5">
    <source>
        <dbReference type="Proteomes" id="UP001175001"/>
    </source>
</evidence>
<dbReference type="PANTHER" id="PTHR43094">
    <property type="entry name" value="AMINOTRANSFERASE"/>
    <property type="match status" value="1"/>
</dbReference>
<dbReference type="NCBIfam" id="NF005685">
    <property type="entry name" value="PRK07483.1"/>
    <property type="match status" value="1"/>
</dbReference>
<name>A0AA39XUI5_9PEZI</name>
<evidence type="ECO:0000256" key="3">
    <source>
        <dbReference type="RuleBase" id="RU003560"/>
    </source>
</evidence>
<dbReference type="GO" id="GO:0005829">
    <property type="term" value="C:cytosol"/>
    <property type="evidence" value="ECO:0007669"/>
    <property type="project" value="TreeGrafter"/>
</dbReference>
<keyword evidence="4" id="KW-0032">Aminotransferase</keyword>
<evidence type="ECO:0000256" key="2">
    <source>
        <dbReference type="ARBA" id="ARBA00022898"/>
    </source>
</evidence>
<dbReference type="GO" id="GO:0030170">
    <property type="term" value="F:pyridoxal phosphate binding"/>
    <property type="evidence" value="ECO:0007669"/>
    <property type="project" value="InterPro"/>
</dbReference>
<dbReference type="AlphaFoldDB" id="A0AA39XUI5"/>
<dbReference type="PANTHER" id="PTHR43094:SF1">
    <property type="entry name" value="AMINOTRANSFERASE CLASS-III"/>
    <property type="match status" value="1"/>
</dbReference>
<sequence>MRALFRAYYPNRPISSARGALLTPRRPPHRRPNSTTSAAINEAVAKSHVMHRALRSEPRRIVSGQGISFTLADGTTLIDASSGPGVSCLGHRRPDVAQAVADQINRIGYVYSIGYTSEPAEELADMLLRDRPGGLARAMFFNSGSEATDAAVKLATQYWAEKGEGGRRRNVISRAQSYHGNTIGALCVSGHQARRQMYSDWMSHNVSFVDPCYAYRAKPEGQSDHEYLAELVKQLDDEFQRLGPETVSAFFAETISGTTLGCVSAVPGYFKAVRELCDKYGALLILDEIICGMGKTGTMHAWEQEEGFRGPDLQTIGKTLGGGFVPLSAVLVHEKVFDALAAGSGALSHGHTFQAHPTACAAAIEVQKIIERENLLENCRKMGALLGELMEAEILPLPLVGDVRGRGLYYAAEFVLDKQAKTAFPVDENFSSKVVAAAAELGLNILGNLGKTGPIDVEHVMITPPYIITEAEVVKVVQLLKQAIQKASEAYL</sequence>